<comment type="caution">
    <text evidence="1">The sequence shown here is derived from an EMBL/GenBank/DDBJ whole genome shotgun (WGS) entry which is preliminary data.</text>
</comment>
<organism evidence="1 2">
    <name type="scientific">Spiromyces aspiralis</name>
    <dbReference type="NCBI Taxonomy" id="68401"/>
    <lineage>
        <taxon>Eukaryota</taxon>
        <taxon>Fungi</taxon>
        <taxon>Fungi incertae sedis</taxon>
        <taxon>Zoopagomycota</taxon>
        <taxon>Kickxellomycotina</taxon>
        <taxon>Kickxellomycetes</taxon>
        <taxon>Kickxellales</taxon>
        <taxon>Kickxellaceae</taxon>
        <taxon>Spiromyces</taxon>
    </lineage>
</organism>
<feature type="non-terminal residue" evidence="1">
    <location>
        <position position="298"/>
    </location>
</feature>
<dbReference type="Proteomes" id="UP001145114">
    <property type="component" value="Unassembled WGS sequence"/>
</dbReference>
<name>A0ACC1H9Y1_9FUNG</name>
<proteinExistence type="predicted"/>
<feature type="non-terminal residue" evidence="1">
    <location>
        <position position="1"/>
    </location>
</feature>
<sequence>ADPDAPPIGFYSGRGRRGGGGGGGGGGGDRFNATAEDNVGQIAVLDSRDIHDGYIQARKRLRRLEKQQRQPPATTHGGNVPPATVNPSSTVGDGVSCPVPKVNPYTTPPTSGTTFVIGRDSKGTSLYFAKRTNGQIKQDRLRFLQQILQHRGIWSGNNGGALTRINHLVSVTERDLDQKRAASHSVSGINDTRLSVLQDAPAKAKQDANANNSASLWVDKYRPKNFLDLISNDVVNREILRWIKQWDYCVFKRESLAVRNASDAISKQHPDAKGDGRPADRLRRPDKRILLLSGPPGL</sequence>
<gene>
    <name evidence="1" type="primary">ctf18_2</name>
    <name evidence="1" type="ORF">EV182_007142</name>
</gene>
<evidence type="ECO:0000313" key="1">
    <source>
        <dbReference type="EMBL" id="KAJ1672453.1"/>
    </source>
</evidence>
<dbReference type="EMBL" id="JAMZIH010008352">
    <property type="protein sequence ID" value="KAJ1672453.1"/>
    <property type="molecule type" value="Genomic_DNA"/>
</dbReference>
<accession>A0ACC1H9Y1</accession>
<evidence type="ECO:0000313" key="2">
    <source>
        <dbReference type="Proteomes" id="UP001145114"/>
    </source>
</evidence>
<protein>
    <submittedName>
        <fullName evidence="1">Chromosome transmission fidelity protein 18</fullName>
    </submittedName>
</protein>
<keyword evidence="2" id="KW-1185">Reference proteome</keyword>
<reference evidence="1" key="1">
    <citation type="submission" date="2022-06" db="EMBL/GenBank/DDBJ databases">
        <title>Phylogenomic reconstructions and comparative analyses of Kickxellomycotina fungi.</title>
        <authorList>
            <person name="Reynolds N.K."/>
            <person name="Stajich J.E."/>
            <person name="Barry K."/>
            <person name="Grigoriev I.V."/>
            <person name="Crous P."/>
            <person name="Smith M.E."/>
        </authorList>
    </citation>
    <scope>NUCLEOTIDE SEQUENCE</scope>
    <source>
        <strain evidence="1">RSA 2271</strain>
    </source>
</reference>